<feature type="transmembrane region" description="Helical" evidence="5">
    <location>
        <begin position="230"/>
        <end position="248"/>
    </location>
</feature>
<feature type="domain" description="O-antigen ligase-related" evidence="6">
    <location>
        <begin position="236"/>
        <end position="397"/>
    </location>
</feature>
<evidence type="ECO:0000256" key="4">
    <source>
        <dbReference type="ARBA" id="ARBA00023136"/>
    </source>
</evidence>
<dbReference type="OrthoDB" id="194010at2"/>
<gene>
    <name evidence="7" type="ORF">CMV30_18045</name>
</gene>
<dbReference type="PANTHER" id="PTHR37422:SF13">
    <property type="entry name" value="LIPOPOLYSACCHARIDE BIOSYNTHESIS PROTEIN PA4999-RELATED"/>
    <property type="match status" value="1"/>
</dbReference>
<dbReference type="KEGG" id="vbh:CMV30_18045"/>
<feature type="transmembrane region" description="Helical" evidence="5">
    <location>
        <begin position="198"/>
        <end position="218"/>
    </location>
</feature>
<feature type="transmembrane region" description="Helical" evidence="5">
    <location>
        <begin position="439"/>
        <end position="457"/>
    </location>
</feature>
<dbReference type="GO" id="GO:0016020">
    <property type="term" value="C:membrane"/>
    <property type="evidence" value="ECO:0007669"/>
    <property type="project" value="UniProtKB-SubCell"/>
</dbReference>
<keyword evidence="3 5" id="KW-1133">Transmembrane helix</keyword>
<feature type="transmembrane region" description="Helical" evidence="5">
    <location>
        <begin position="416"/>
        <end position="433"/>
    </location>
</feature>
<dbReference type="AlphaFoldDB" id="A0A290QHD3"/>
<evidence type="ECO:0000259" key="6">
    <source>
        <dbReference type="Pfam" id="PF04932"/>
    </source>
</evidence>
<accession>A0A290QHD3</accession>
<evidence type="ECO:0000313" key="7">
    <source>
        <dbReference type="EMBL" id="ATC65696.1"/>
    </source>
</evidence>
<evidence type="ECO:0000256" key="2">
    <source>
        <dbReference type="ARBA" id="ARBA00022692"/>
    </source>
</evidence>
<feature type="transmembrane region" description="Helical" evidence="5">
    <location>
        <begin position="35"/>
        <end position="59"/>
    </location>
</feature>
<comment type="subcellular location">
    <subcellularLocation>
        <location evidence="1">Membrane</location>
        <topology evidence="1">Multi-pass membrane protein</topology>
    </subcellularLocation>
</comment>
<name>A0A290QHD3_9BACT</name>
<dbReference type="Proteomes" id="UP000217265">
    <property type="component" value="Chromosome"/>
</dbReference>
<protein>
    <recommendedName>
        <fullName evidence="6">O-antigen ligase-related domain-containing protein</fullName>
    </recommendedName>
</protein>
<feature type="transmembrane region" description="Helical" evidence="5">
    <location>
        <begin position="12"/>
        <end position="29"/>
    </location>
</feature>
<evidence type="ECO:0000256" key="3">
    <source>
        <dbReference type="ARBA" id="ARBA00022989"/>
    </source>
</evidence>
<feature type="transmembrane region" description="Helical" evidence="5">
    <location>
        <begin position="390"/>
        <end position="409"/>
    </location>
</feature>
<proteinExistence type="predicted"/>
<feature type="transmembrane region" description="Helical" evidence="5">
    <location>
        <begin position="124"/>
        <end position="142"/>
    </location>
</feature>
<feature type="transmembrane region" description="Helical" evidence="5">
    <location>
        <begin position="149"/>
        <end position="167"/>
    </location>
</feature>
<keyword evidence="4 5" id="KW-0472">Membrane</keyword>
<evidence type="ECO:0000256" key="1">
    <source>
        <dbReference type="ARBA" id="ARBA00004141"/>
    </source>
</evidence>
<dbReference type="RefSeq" id="WP_096057325.1">
    <property type="nucleotide sequence ID" value="NZ_CP023344.1"/>
</dbReference>
<dbReference type="Pfam" id="PF04932">
    <property type="entry name" value="Wzy_C"/>
    <property type="match status" value="1"/>
</dbReference>
<evidence type="ECO:0000256" key="5">
    <source>
        <dbReference type="SAM" id="Phobius"/>
    </source>
</evidence>
<keyword evidence="8" id="KW-1185">Reference proteome</keyword>
<dbReference type="PANTHER" id="PTHR37422">
    <property type="entry name" value="TEICHURONIC ACID BIOSYNTHESIS PROTEIN TUAE"/>
    <property type="match status" value="1"/>
</dbReference>
<reference evidence="7 8" key="1">
    <citation type="submission" date="2017-09" db="EMBL/GenBank/DDBJ databases">
        <title>Complete genome sequence of Verrucomicrobial strain HZ-65, isolated from freshwater.</title>
        <authorList>
            <person name="Choi A."/>
        </authorList>
    </citation>
    <scope>NUCLEOTIDE SEQUENCE [LARGE SCALE GENOMIC DNA]</scope>
    <source>
        <strain evidence="7 8">HZ-65</strain>
    </source>
</reference>
<dbReference type="InterPro" id="IPR051533">
    <property type="entry name" value="WaaL-like"/>
</dbReference>
<organism evidence="7 8">
    <name type="scientific">Nibricoccus aquaticus</name>
    <dbReference type="NCBI Taxonomy" id="2576891"/>
    <lineage>
        <taxon>Bacteria</taxon>
        <taxon>Pseudomonadati</taxon>
        <taxon>Verrucomicrobiota</taxon>
        <taxon>Opitutia</taxon>
        <taxon>Opitutales</taxon>
        <taxon>Opitutaceae</taxon>
        <taxon>Nibricoccus</taxon>
    </lineage>
</organism>
<feature type="transmembrane region" description="Helical" evidence="5">
    <location>
        <begin position="283"/>
        <end position="301"/>
    </location>
</feature>
<feature type="transmembrane region" description="Helical" evidence="5">
    <location>
        <begin position="71"/>
        <end position="91"/>
    </location>
</feature>
<dbReference type="EMBL" id="CP023344">
    <property type="protein sequence ID" value="ATC65696.1"/>
    <property type="molecule type" value="Genomic_DNA"/>
</dbReference>
<evidence type="ECO:0000313" key="8">
    <source>
        <dbReference type="Proteomes" id="UP000217265"/>
    </source>
</evidence>
<dbReference type="InterPro" id="IPR007016">
    <property type="entry name" value="O-antigen_ligase-rel_domated"/>
</dbReference>
<feature type="transmembrane region" description="Helical" evidence="5">
    <location>
        <begin position="254"/>
        <end position="271"/>
    </location>
</feature>
<sequence>MFVLTRHFFLELFAVLHAAALVIFASWALGGNIAWARPVLSIFGSLGLVLTIAAIFIRLRDERASLRALHFLWPLLGYNALVLLSTLQPAFTSGVIYGANVLVPITPLTGWPCSAQPTETLLELWLFNALFIPAFNLLLCVRMRHSLRALLLILAGNAVVLAIFGTLQKLTHSSGLFFGAIASPNKTFFASFIYHNHWGAFVLLMLAAALGLVFRHALRPDSRDFFHSPAFLGLVAALLLAATAPLSTSRSSSALVALLLGLALLDALRRLINRRSSEKRSRFAPALALVLTALIAAYAIFDLARPIIAARATDTREQLAAMRATGGIGSRATLYADTWRMAADRPAFGWGLGSYAPVFQRYNTQQSIDSLPIIYVDAHSDWLQSLAETGFTGTALIGLLVLIPVVTTLRHRPGPLPAYLLAGCGLVLLYAWIEFPFGCPAVIAAFWITLFSAARLAQLDAHDRPARV</sequence>
<keyword evidence="2 5" id="KW-0812">Transmembrane</keyword>